<evidence type="ECO:0000313" key="2">
    <source>
        <dbReference type="EMBL" id="KAE8251399.1"/>
    </source>
</evidence>
<feature type="region of interest" description="Disordered" evidence="1">
    <location>
        <begin position="342"/>
        <end position="387"/>
    </location>
</feature>
<evidence type="ECO:0000256" key="1">
    <source>
        <dbReference type="SAM" id="MobiDB-lite"/>
    </source>
</evidence>
<feature type="compositionally biased region" description="Polar residues" evidence="1">
    <location>
        <begin position="15"/>
        <end position="42"/>
    </location>
</feature>
<dbReference type="AlphaFoldDB" id="A0A177T9F4"/>
<evidence type="ECO:0000313" key="3">
    <source>
        <dbReference type="Proteomes" id="UP000077521"/>
    </source>
</evidence>
<keyword evidence="3" id="KW-1185">Reference proteome</keyword>
<dbReference type="EMBL" id="LWDF02000248">
    <property type="protein sequence ID" value="KAE8251399.1"/>
    <property type="molecule type" value="Genomic_DNA"/>
</dbReference>
<protein>
    <submittedName>
        <fullName evidence="2">Uncharacterized protein</fullName>
    </submittedName>
</protein>
<proteinExistence type="predicted"/>
<dbReference type="Proteomes" id="UP000077521">
    <property type="component" value="Unassembled WGS sequence"/>
</dbReference>
<gene>
    <name evidence="2" type="ORF">A4X13_0g4010</name>
</gene>
<reference evidence="2" key="2">
    <citation type="journal article" date="2019" name="IMA Fungus">
        <title>Genome sequencing and comparison of five Tilletia species to identify candidate genes for the detection of regulated species infecting wheat.</title>
        <authorList>
            <person name="Nguyen H.D.T."/>
            <person name="Sultana T."/>
            <person name="Kesanakurti P."/>
            <person name="Hambleton S."/>
        </authorList>
    </citation>
    <scope>NUCLEOTIDE SEQUENCE</scope>
    <source>
        <strain evidence="2">DAOMC 236416</strain>
    </source>
</reference>
<accession>A0A177T9F4</accession>
<reference evidence="2" key="1">
    <citation type="submission" date="2016-04" db="EMBL/GenBank/DDBJ databases">
        <authorList>
            <person name="Nguyen H.D."/>
            <person name="Samba Siva P."/>
            <person name="Cullis J."/>
            <person name="Levesque C.A."/>
            <person name="Hambleton S."/>
        </authorList>
    </citation>
    <scope>NUCLEOTIDE SEQUENCE</scope>
    <source>
        <strain evidence="2">DAOMC 236416</strain>
    </source>
</reference>
<name>A0A177T9F4_9BASI</name>
<sequence length="387" mass="41830">MPASSARPPLGPRSVRSSGSLESVRQRRTGTTENIMAMPTTTSHKRSLPASRSMPVVLGELNPQEQGAGSISFLGDITCVGSSTTAAAKSMSMSWVEYRSTSSRSTVLQQSINTSRRTNSSSSSSSSSTGSFSHWSGSNTPSPKLEDTARMEGPPAPWEQNFNSFDAQQQQQQQQEPDHALDHLAGLNRAMTLSSENGDQMETLSSPMFTASLLPPAPLHSSSAAMLYLGDSIASQPPSDPAHLVPGNRARRVPLAEIPLWYADVRGEAIRRGKHERSSLSNAIDFSASHILSTNTAHNIPQSDYYHSPSQSSHSSFGISDQQAFGNLSSIAENSQIDDGRQLFVLADDEPHSGGSPRRKEIRALRRKSISEQQPYPNKKAITSRGR</sequence>
<feature type="region of interest" description="Disordered" evidence="1">
    <location>
        <begin position="100"/>
        <end position="161"/>
    </location>
</feature>
<feature type="compositionally biased region" description="Polar residues" evidence="1">
    <location>
        <begin position="100"/>
        <end position="110"/>
    </location>
</feature>
<comment type="caution">
    <text evidence="2">The sequence shown here is derived from an EMBL/GenBank/DDBJ whole genome shotgun (WGS) entry which is preliminary data.</text>
</comment>
<organism evidence="2 3">
    <name type="scientific">Tilletia indica</name>
    <dbReference type="NCBI Taxonomy" id="43049"/>
    <lineage>
        <taxon>Eukaryota</taxon>
        <taxon>Fungi</taxon>
        <taxon>Dikarya</taxon>
        <taxon>Basidiomycota</taxon>
        <taxon>Ustilaginomycotina</taxon>
        <taxon>Exobasidiomycetes</taxon>
        <taxon>Tilletiales</taxon>
        <taxon>Tilletiaceae</taxon>
        <taxon>Tilletia</taxon>
    </lineage>
</organism>
<feature type="region of interest" description="Disordered" evidence="1">
    <location>
        <begin position="1"/>
        <end position="50"/>
    </location>
</feature>
<feature type="compositionally biased region" description="Low complexity" evidence="1">
    <location>
        <begin position="111"/>
        <end position="139"/>
    </location>
</feature>